<protein>
    <submittedName>
        <fullName evidence="3">Uncharacterized protein</fullName>
    </submittedName>
</protein>
<dbReference type="PANTHER" id="PTHR28297:SF1">
    <property type="entry name" value="FUNGAL PROTEIN"/>
    <property type="match status" value="1"/>
</dbReference>
<keyword evidence="2" id="KW-0472">Membrane</keyword>
<dbReference type="AlphaFoldDB" id="A0A7C8MQ34"/>
<dbReference type="FunCoup" id="A0A7C8MQ34">
    <property type="interactions" value="11"/>
</dbReference>
<accession>A0A7C8MQ34</accession>
<reference evidence="3 4" key="1">
    <citation type="submission" date="2019-12" db="EMBL/GenBank/DDBJ databases">
        <title>Draft genome sequence of the ascomycete Xylaria multiplex DSM 110363.</title>
        <authorList>
            <person name="Buettner E."/>
            <person name="Kellner H."/>
        </authorList>
    </citation>
    <scope>NUCLEOTIDE SEQUENCE [LARGE SCALE GENOMIC DNA]</scope>
    <source>
        <strain evidence="3 4">DSM 110363</strain>
    </source>
</reference>
<gene>
    <name evidence="3" type="ORF">GQX73_g8103</name>
</gene>
<proteinExistence type="predicted"/>
<keyword evidence="2" id="KW-1133">Transmembrane helix</keyword>
<dbReference type="InParanoid" id="A0A7C8MQ34"/>
<feature type="transmembrane region" description="Helical" evidence="2">
    <location>
        <begin position="116"/>
        <end position="134"/>
    </location>
</feature>
<keyword evidence="4" id="KW-1185">Reference proteome</keyword>
<feature type="compositionally biased region" description="Basic and acidic residues" evidence="1">
    <location>
        <begin position="49"/>
        <end position="60"/>
    </location>
</feature>
<dbReference type="OrthoDB" id="15595at2759"/>
<dbReference type="PANTHER" id="PTHR28297">
    <property type="entry name" value="FUNGAL PROTEIN"/>
    <property type="match status" value="1"/>
</dbReference>
<comment type="caution">
    <text evidence="3">The sequence shown here is derived from an EMBL/GenBank/DDBJ whole genome shotgun (WGS) entry which is preliminary data.</text>
</comment>
<evidence type="ECO:0000313" key="3">
    <source>
        <dbReference type="EMBL" id="KAF2965487.1"/>
    </source>
</evidence>
<keyword evidence="2" id="KW-0812">Transmembrane</keyword>
<sequence length="275" mass="30998">MPWAINPVFGQKLVPKCLSEPVANPEPANLEAAQADGGDADRNGSPVLEPKHSDQSKLRPPSDRLTLYQFFYIFFGGIGSAIVAGAINFAVAYGLYGMVNDTSKPPIRLFQFPSTLAGDTVVTLLIQFITTWILDSLLINRDLNRGGVQPIGFIREPKLRLLRWFMFLDQKEKTYKSRRVKLWLMYLYLHTTRPLILAILAFAGVFGLSLGILTILGNQQAGHWDWYYSSRWTPEIFKTIQGAVLGLLFTPLVIIFWLCKFGWALKTTEQQPSTE</sequence>
<feature type="transmembrane region" description="Helical" evidence="2">
    <location>
        <begin position="236"/>
        <end position="259"/>
    </location>
</feature>
<dbReference type="EMBL" id="WUBL01000114">
    <property type="protein sequence ID" value="KAF2965487.1"/>
    <property type="molecule type" value="Genomic_DNA"/>
</dbReference>
<feature type="region of interest" description="Disordered" evidence="1">
    <location>
        <begin position="32"/>
        <end position="60"/>
    </location>
</feature>
<dbReference type="InterPro" id="IPR018852">
    <property type="entry name" value="DUF2456"/>
</dbReference>
<evidence type="ECO:0000256" key="2">
    <source>
        <dbReference type="SAM" id="Phobius"/>
    </source>
</evidence>
<name>A0A7C8MQ34_9PEZI</name>
<dbReference type="Pfam" id="PF10445">
    <property type="entry name" value="DUF2456"/>
    <property type="match status" value="1"/>
</dbReference>
<evidence type="ECO:0000313" key="4">
    <source>
        <dbReference type="Proteomes" id="UP000481858"/>
    </source>
</evidence>
<organism evidence="3 4">
    <name type="scientific">Xylaria multiplex</name>
    <dbReference type="NCBI Taxonomy" id="323545"/>
    <lineage>
        <taxon>Eukaryota</taxon>
        <taxon>Fungi</taxon>
        <taxon>Dikarya</taxon>
        <taxon>Ascomycota</taxon>
        <taxon>Pezizomycotina</taxon>
        <taxon>Sordariomycetes</taxon>
        <taxon>Xylariomycetidae</taxon>
        <taxon>Xylariales</taxon>
        <taxon>Xylariaceae</taxon>
        <taxon>Xylaria</taxon>
    </lineage>
</organism>
<feature type="transmembrane region" description="Helical" evidence="2">
    <location>
        <begin position="195"/>
        <end position="216"/>
    </location>
</feature>
<dbReference type="Proteomes" id="UP000481858">
    <property type="component" value="Unassembled WGS sequence"/>
</dbReference>
<feature type="transmembrane region" description="Helical" evidence="2">
    <location>
        <begin position="70"/>
        <end position="96"/>
    </location>
</feature>
<evidence type="ECO:0000256" key="1">
    <source>
        <dbReference type="SAM" id="MobiDB-lite"/>
    </source>
</evidence>